<evidence type="ECO:0000313" key="2">
    <source>
        <dbReference type="EMBL" id="KNB20647.1"/>
    </source>
</evidence>
<dbReference type="GeneID" id="28963598"/>
<gene>
    <name evidence="2" type="ORF">FOXG_22892</name>
</gene>
<organism evidence="2 3">
    <name type="scientific">Fusarium oxysporum f. sp. lycopersici (strain 4287 / CBS 123668 / FGSC 9935 / NRRL 34936)</name>
    <name type="common">Fusarium vascular wilt of tomato</name>
    <dbReference type="NCBI Taxonomy" id="426428"/>
    <lineage>
        <taxon>Eukaryota</taxon>
        <taxon>Fungi</taxon>
        <taxon>Dikarya</taxon>
        <taxon>Ascomycota</taxon>
        <taxon>Pezizomycotina</taxon>
        <taxon>Sordariomycetes</taxon>
        <taxon>Hypocreomycetidae</taxon>
        <taxon>Hypocreales</taxon>
        <taxon>Nectriaceae</taxon>
        <taxon>Fusarium</taxon>
        <taxon>Fusarium oxysporum species complex</taxon>
    </lineage>
</organism>
<proteinExistence type="predicted"/>
<feature type="compositionally biased region" description="Low complexity" evidence="1">
    <location>
        <begin position="124"/>
        <end position="142"/>
    </location>
</feature>
<dbReference type="AlphaFoldDB" id="A0A0J9WW46"/>
<protein>
    <submittedName>
        <fullName evidence="2">Uncharacterized protein</fullName>
    </submittedName>
</protein>
<dbReference type="KEGG" id="fox:FOXG_22892"/>
<feature type="region of interest" description="Disordered" evidence="1">
    <location>
        <begin position="95"/>
        <end position="114"/>
    </location>
</feature>
<feature type="region of interest" description="Disordered" evidence="1">
    <location>
        <begin position="124"/>
        <end position="171"/>
    </location>
</feature>
<name>A0A0J9WW46_FUSO4</name>
<feature type="compositionally biased region" description="Low complexity" evidence="1">
    <location>
        <begin position="158"/>
        <end position="171"/>
    </location>
</feature>
<accession>A0A0J9WW46</accession>
<feature type="compositionally biased region" description="Polar residues" evidence="1">
    <location>
        <begin position="147"/>
        <end position="157"/>
    </location>
</feature>
<feature type="compositionally biased region" description="Polar residues" evidence="1">
    <location>
        <begin position="103"/>
        <end position="114"/>
    </location>
</feature>
<dbReference type="EMBL" id="DS231753">
    <property type="protein sequence ID" value="KNB20647.1"/>
    <property type="molecule type" value="Genomic_DNA"/>
</dbReference>
<dbReference type="RefSeq" id="XP_018258692.1">
    <property type="nucleotide sequence ID" value="XM_018403312.1"/>
</dbReference>
<evidence type="ECO:0000313" key="3">
    <source>
        <dbReference type="Proteomes" id="UP000009097"/>
    </source>
</evidence>
<reference evidence="2" key="1">
    <citation type="submission" date="2007-04" db="EMBL/GenBank/DDBJ databases">
        <authorList>
            <consortium name="The Broad Institute Genome Sequencing Platform"/>
            <person name="Birren B."/>
            <person name="Lander E."/>
            <person name="Galagan J."/>
            <person name="Nusbaum C."/>
            <person name="Devon K."/>
            <person name="Ma L.-J."/>
            <person name="Jaffe D."/>
            <person name="Butler J."/>
            <person name="Alvarez P."/>
            <person name="Gnerre S."/>
            <person name="Grabherr M."/>
            <person name="Kleber M."/>
            <person name="Mauceli E."/>
            <person name="Brockman W."/>
            <person name="MacCallum I.A."/>
            <person name="Young S."/>
            <person name="LaButti K."/>
            <person name="DeCaprio D."/>
            <person name="Crawford M."/>
            <person name="Koehrsen M."/>
            <person name="Engels R."/>
            <person name="Montgomery P."/>
            <person name="Pearson M."/>
            <person name="Howarth C."/>
            <person name="Larson L."/>
            <person name="White J."/>
            <person name="O'Leary S."/>
            <person name="Kodira C."/>
            <person name="Zeng Q."/>
            <person name="Yandava C."/>
            <person name="Alvarado L."/>
            <person name="Kistler C."/>
            <person name="Shim W.-B."/>
            <person name="Kang S."/>
            <person name="Woloshuk C."/>
        </authorList>
    </citation>
    <scope>NUCLEOTIDE SEQUENCE</scope>
    <source>
        <strain evidence="2">4287</strain>
    </source>
</reference>
<reference evidence="2" key="2">
    <citation type="journal article" date="2010" name="Nature">
        <title>Comparative genomics reveals mobile pathogenicity chromosomes in Fusarium.</title>
        <authorList>
            <person name="Ma L.J."/>
            <person name="van der Does H.C."/>
            <person name="Borkovich K.A."/>
            <person name="Coleman J.J."/>
            <person name="Daboussi M.J."/>
            <person name="Di Pietro A."/>
            <person name="Dufresne M."/>
            <person name="Freitag M."/>
            <person name="Grabherr M."/>
            <person name="Henrissat B."/>
            <person name="Houterman P.M."/>
            <person name="Kang S."/>
            <person name="Shim W.B."/>
            <person name="Woloshuk C."/>
            <person name="Xie X."/>
            <person name="Xu J.R."/>
            <person name="Antoniw J."/>
            <person name="Baker S.E."/>
            <person name="Bluhm B.H."/>
            <person name="Breakspear A."/>
            <person name="Brown D.W."/>
            <person name="Butchko R.A."/>
            <person name="Chapman S."/>
            <person name="Coulson R."/>
            <person name="Coutinho P.M."/>
            <person name="Danchin E.G."/>
            <person name="Diener A."/>
            <person name="Gale L.R."/>
            <person name="Gardiner D.M."/>
            <person name="Goff S."/>
            <person name="Hammond-Kosack K.E."/>
            <person name="Hilburn K."/>
            <person name="Hua-Van A."/>
            <person name="Jonkers W."/>
            <person name="Kazan K."/>
            <person name="Kodira C.D."/>
            <person name="Koehrsen M."/>
            <person name="Kumar L."/>
            <person name="Lee Y.H."/>
            <person name="Li L."/>
            <person name="Manners J.M."/>
            <person name="Miranda-Saavedra D."/>
            <person name="Mukherjee M."/>
            <person name="Park G."/>
            <person name="Park J."/>
            <person name="Park S.Y."/>
            <person name="Proctor R.H."/>
            <person name="Regev A."/>
            <person name="Ruiz-Roldan M.C."/>
            <person name="Sain D."/>
            <person name="Sakthikumar S."/>
            <person name="Sykes S."/>
            <person name="Schwartz D.C."/>
            <person name="Turgeon B.G."/>
            <person name="Wapinski I."/>
            <person name="Yoder O."/>
            <person name="Young S."/>
            <person name="Zeng Q."/>
            <person name="Zhou S."/>
            <person name="Galagan J."/>
            <person name="Cuomo C.A."/>
            <person name="Kistler H.C."/>
            <person name="Rep M."/>
        </authorList>
    </citation>
    <scope>NUCLEOTIDE SEQUENCE [LARGE SCALE GENOMIC DNA]</scope>
    <source>
        <strain evidence="2">4287</strain>
    </source>
</reference>
<evidence type="ECO:0000256" key="1">
    <source>
        <dbReference type="SAM" id="MobiDB-lite"/>
    </source>
</evidence>
<sequence length="206" mass="23311">MCSILLLQQESSRRDTPGDLPEKMDIGDEDLFYLDTIEDLLEADLSTRDFKREFLQHFTKHHTWSELEPEDKESIERVQNYQQRVLDNVIRHSMDSAKHHSSVQETSPQATPLQTDVRMTQSLNLGSHKSNSSSSRSTSSSHGRQRYLSSLSNNPTITRSTASGSSRGSSMNSFRRFQAANAAITIRLKDYQGSHMQSLDEQGSST</sequence>
<dbReference type="OrthoDB" id="5085187at2759"/>
<dbReference type="VEuPathDB" id="FungiDB:FOXG_22892"/>
<dbReference type="Proteomes" id="UP000009097">
    <property type="component" value="Unassembled WGS sequence"/>
</dbReference>